<sequence length="41" mass="4924">MIYTFNTKTIEDYSRYFIFPKRGQWLLRAPIVRSISNVLGQ</sequence>
<gene>
    <name evidence="1" type="ORF">C4K04_3822</name>
</gene>
<evidence type="ECO:0000313" key="2">
    <source>
        <dbReference type="Proteomes" id="UP000268048"/>
    </source>
</evidence>
<reference evidence="1 2" key="1">
    <citation type="submission" date="2018-03" db="EMBL/GenBank/DDBJ databases">
        <title>Diversity of phytobeneficial traits revealed by whole-genome analysis of worldwide-isolated phenazine-producing Pseudomonas spp.</title>
        <authorList>
            <person name="Biessy A."/>
            <person name="Novinscak A."/>
            <person name="Blom J."/>
            <person name="Leger G."/>
            <person name="Thomashow L.S."/>
            <person name="Cazorla F.M."/>
            <person name="Josic D."/>
            <person name="Filion M."/>
        </authorList>
    </citation>
    <scope>NUCLEOTIDE SEQUENCE [LARGE SCALE GENOMIC DNA]</scope>
    <source>
        <strain evidence="1 2">B25</strain>
    </source>
</reference>
<name>A0A3G7TSS2_9PSED</name>
<proteinExistence type="predicted"/>
<dbReference type="EMBL" id="CP027753">
    <property type="protein sequence ID" value="AZE49492.1"/>
    <property type="molecule type" value="Genomic_DNA"/>
</dbReference>
<protein>
    <submittedName>
        <fullName evidence="1">Uncharacterized protein</fullName>
    </submittedName>
</protein>
<organism evidence="1 2">
    <name type="scientific">Pseudomonas chlororaphis</name>
    <dbReference type="NCBI Taxonomy" id="587753"/>
    <lineage>
        <taxon>Bacteria</taxon>
        <taxon>Pseudomonadati</taxon>
        <taxon>Pseudomonadota</taxon>
        <taxon>Gammaproteobacteria</taxon>
        <taxon>Pseudomonadales</taxon>
        <taxon>Pseudomonadaceae</taxon>
        <taxon>Pseudomonas</taxon>
    </lineage>
</organism>
<dbReference type="AlphaFoldDB" id="A0A3G7TSS2"/>
<evidence type="ECO:0000313" key="1">
    <source>
        <dbReference type="EMBL" id="AZE49492.1"/>
    </source>
</evidence>
<dbReference type="Proteomes" id="UP000268048">
    <property type="component" value="Chromosome"/>
</dbReference>
<accession>A0A3G7TSS2</accession>